<reference evidence="1 2" key="2">
    <citation type="journal article" date="2010" name="Stand. Genomic Sci.">
        <title>Complete genome sequence of Nakamurella multipartita type strain (Y-104).</title>
        <authorList>
            <person name="Tice H."/>
            <person name="Mayilraj S."/>
            <person name="Sims D."/>
            <person name="Lapidus A."/>
            <person name="Nolan M."/>
            <person name="Lucas S."/>
            <person name="Glavina Del Rio T."/>
            <person name="Copeland A."/>
            <person name="Cheng J.F."/>
            <person name="Meincke L."/>
            <person name="Bruce D."/>
            <person name="Goodwin L."/>
            <person name="Pitluck S."/>
            <person name="Ivanova N."/>
            <person name="Mavromatis K."/>
            <person name="Ovchinnikova G."/>
            <person name="Pati A."/>
            <person name="Chen A."/>
            <person name="Palaniappan K."/>
            <person name="Land M."/>
            <person name="Hauser L."/>
            <person name="Chang Y.J."/>
            <person name="Jeffries C.D."/>
            <person name="Detter J.C."/>
            <person name="Brettin T."/>
            <person name="Rohde M."/>
            <person name="Goker M."/>
            <person name="Bristow J."/>
            <person name="Eisen J.A."/>
            <person name="Markowitz V."/>
            <person name="Hugenholtz P."/>
            <person name="Kyrpides N.C."/>
            <person name="Klenk H.P."/>
            <person name="Chen F."/>
        </authorList>
    </citation>
    <scope>NUCLEOTIDE SEQUENCE [LARGE SCALE GENOMIC DNA]</scope>
    <source>
        <strain evidence="2">ATCC 700099 / DSM 44233 / CIP 104796 / JCM 9543 / NBRC 105858 / Y-104</strain>
    </source>
</reference>
<dbReference type="HOGENOM" id="CLU_3138055_0_0_11"/>
<dbReference type="Proteomes" id="UP000002218">
    <property type="component" value="Chromosome"/>
</dbReference>
<accession>C8XHE9</accession>
<name>C8XHE9_NAKMY</name>
<protein>
    <submittedName>
        <fullName evidence="1">Uncharacterized protein</fullName>
    </submittedName>
</protein>
<gene>
    <name evidence="1" type="ordered locus">Namu_1968</name>
</gene>
<dbReference type="EMBL" id="CP001737">
    <property type="protein sequence ID" value="ACV78355.1"/>
    <property type="molecule type" value="Genomic_DNA"/>
</dbReference>
<evidence type="ECO:0000313" key="1">
    <source>
        <dbReference type="EMBL" id="ACV78355.1"/>
    </source>
</evidence>
<dbReference type="RefSeq" id="WP_015747255.1">
    <property type="nucleotide sequence ID" value="NC_013235.1"/>
</dbReference>
<evidence type="ECO:0000313" key="2">
    <source>
        <dbReference type="Proteomes" id="UP000002218"/>
    </source>
</evidence>
<dbReference type="KEGG" id="nml:Namu_1968"/>
<organism evidence="1 2">
    <name type="scientific">Nakamurella multipartita (strain ATCC 700099 / DSM 44233 / CIP 104796 / JCM 9543 / NBRC 105858 / Y-104)</name>
    <name type="common">Microsphaera multipartita</name>
    <dbReference type="NCBI Taxonomy" id="479431"/>
    <lineage>
        <taxon>Bacteria</taxon>
        <taxon>Bacillati</taxon>
        <taxon>Actinomycetota</taxon>
        <taxon>Actinomycetes</taxon>
        <taxon>Nakamurellales</taxon>
        <taxon>Nakamurellaceae</taxon>
        <taxon>Nakamurella</taxon>
    </lineage>
</organism>
<dbReference type="STRING" id="479431.Namu_1968"/>
<keyword evidence="2" id="KW-1185">Reference proteome</keyword>
<dbReference type="AlphaFoldDB" id="C8XHE9"/>
<reference evidence="2" key="1">
    <citation type="submission" date="2009-09" db="EMBL/GenBank/DDBJ databases">
        <title>The complete genome of Nakamurella multipartita DSM 44233.</title>
        <authorList>
            <consortium name="US DOE Joint Genome Institute (JGI-PGF)"/>
            <person name="Lucas S."/>
            <person name="Copeland A."/>
            <person name="Lapidus A."/>
            <person name="Glavina del Rio T."/>
            <person name="Dalin E."/>
            <person name="Tice H."/>
            <person name="Bruce D."/>
            <person name="Goodwin L."/>
            <person name="Pitluck S."/>
            <person name="Kyrpides N."/>
            <person name="Mavromatis K."/>
            <person name="Ivanova N."/>
            <person name="Ovchinnikova G."/>
            <person name="Sims D."/>
            <person name="Meincke L."/>
            <person name="Brettin T."/>
            <person name="Detter J.C."/>
            <person name="Han C."/>
            <person name="Larimer F."/>
            <person name="Land M."/>
            <person name="Hauser L."/>
            <person name="Markowitz V."/>
            <person name="Cheng J.-F."/>
            <person name="Hugenholtz P."/>
            <person name="Woyke T."/>
            <person name="Wu D."/>
            <person name="Klenk H.-P."/>
            <person name="Eisen J.A."/>
        </authorList>
    </citation>
    <scope>NUCLEOTIDE SEQUENCE [LARGE SCALE GENOMIC DNA]</scope>
    <source>
        <strain evidence="2">ATCC 700099 / DSM 44233 / CIP 104796 / JCM 9543 / NBRC 105858 / Y-104</strain>
    </source>
</reference>
<sequence length="49" mass="5680">MEPQQPVLEVLLIASDRDHIPVSVTQHVMAGHQWKLNYEWTNEPERADA</sequence>
<dbReference type="InParanoid" id="C8XHE9"/>
<proteinExistence type="predicted"/>